<name>A0A7X0XSJ7_9LIST</name>
<dbReference type="RefSeq" id="WP_185495293.1">
    <property type="nucleotide sequence ID" value="NZ_JAARUV010000004.1"/>
</dbReference>
<dbReference type="PANTHER" id="PTHR43404">
    <property type="entry name" value="LIPOPOLYSACCHARIDE CHOLINEPHOSPHOTRANSFERASE LICD"/>
    <property type="match status" value="1"/>
</dbReference>
<evidence type="ECO:0000259" key="1">
    <source>
        <dbReference type="Pfam" id="PF04991"/>
    </source>
</evidence>
<gene>
    <name evidence="2" type="ORF">HCA46_11575</name>
</gene>
<evidence type="ECO:0000313" key="3">
    <source>
        <dbReference type="Proteomes" id="UP000547643"/>
    </source>
</evidence>
<dbReference type="PANTHER" id="PTHR43404:SF2">
    <property type="entry name" value="LIPOPOLYSACCHARIDE CHOLINEPHOSPHOTRANSFERASE LICD"/>
    <property type="match status" value="1"/>
</dbReference>
<protein>
    <submittedName>
        <fullName evidence="2">LicD family protein</fullName>
    </submittedName>
</protein>
<dbReference type="GO" id="GO:0009100">
    <property type="term" value="P:glycoprotein metabolic process"/>
    <property type="evidence" value="ECO:0007669"/>
    <property type="project" value="UniProtKB-ARBA"/>
</dbReference>
<sequence length="285" mass="33198">MPNNARNHDYLSAETLEQLKKIEVSILLDVAKVCERHGLTYFLIGGTLLGAIRHGGFIPWDDDIDIAMPRNDFETFQKIAETELPKSLFLHYGTTDAEYYLPIIKIKKHGTVFEEESISPSIKHKGIFIDIFPLDNAKRNKGFLFHMKGRILKQMRSILFLKINEKTTLYTVAIWKKALLRLLKLVPTKLLFQLLTSCMQNDTNNSAAYYANYASKYGYQKQTMLKTVYEPTAITEFEGYRFRIPGETDYFLRRVYGQNYMNLPPAEKRITHKPKRIQLKEERLT</sequence>
<dbReference type="InterPro" id="IPR007074">
    <property type="entry name" value="LicD/FKTN/FKRP_NTP_transf"/>
</dbReference>
<dbReference type="AlphaFoldDB" id="A0A7X0XSJ7"/>
<reference evidence="2 3" key="1">
    <citation type="submission" date="2020-03" db="EMBL/GenBank/DDBJ databases">
        <title>Soil Listeria distribution.</title>
        <authorList>
            <person name="Liao J."/>
            <person name="Wiedmann M."/>
        </authorList>
    </citation>
    <scope>NUCLEOTIDE SEQUENCE [LARGE SCALE GENOMIC DNA]</scope>
    <source>
        <strain evidence="2 3">FSL L7-1017</strain>
    </source>
</reference>
<evidence type="ECO:0000313" key="2">
    <source>
        <dbReference type="EMBL" id="MBC1779482.1"/>
    </source>
</evidence>
<accession>A0A7X0XSJ7</accession>
<feature type="domain" description="LicD/FKTN/FKRP nucleotidyltransferase" evidence="1">
    <location>
        <begin position="34"/>
        <end position="257"/>
    </location>
</feature>
<dbReference type="Pfam" id="PF04991">
    <property type="entry name" value="LicD"/>
    <property type="match status" value="1"/>
</dbReference>
<comment type="caution">
    <text evidence="2">The sequence shown here is derived from an EMBL/GenBank/DDBJ whole genome shotgun (WGS) entry which is preliminary data.</text>
</comment>
<organism evidence="2 3">
    <name type="scientific">Listeria booriae</name>
    <dbReference type="NCBI Taxonomy" id="1552123"/>
    <lineage>
        <taxon>Bacteria</taxon>
        <taxon>Bacillati</taxon>
        <taxon>Bacillota</taxon>
        <taxon>Bacilli</taxon>
        <taxon>Bacillales</taxon>
        <taxon>Listeriaceae</taxon>
        <taxon>Listeria</taxon>
    </lineage>
</organism>
<proteinExistence type="predicted"/>
<dbReference type="Proteomes" id="UP000547643">
    <property type="component" value="Unassembled WGS sequence"/>
</dbReference>
<dbReference type="EMBL" id="JAARUV010000004">
    <property type="protein sequence ID" value="MBC1779482.1"/>
    <property type="molecule type" value="Genomic_DNA"/>
</dbReference>
<dbReference type="InterPro" id="IPR052942">
    <property type="entry name" value="LPS_cholinephosphotransferase"/>
</dbReference>